<dbReference type="AlphaFoldDB" id="A0A0M4SUY7"/>
<protein>
    <submittedName>
        <fullName evidence="1">Uncharacterized protein</fullName>
    </submittedName>
</protein>
<name>A0A0M4SUY7_9NOSO</name>
<sequence>MTKVQINKAEKIGGIKIFQINAPNTPSFRMHTEWQWMCDMEQLAFDMEHELAQNFTQGHHGEPNHRWDLVGHEIYKSPDGQYDAVALLYYKPANPDYLVRYSQEQLFLTR</sequence>
<dbReference type="EMBL" id="CP012036">
    <property type="protein sequence ID" value="ALF52259.1"/>
    <property type="molecule type" value="Genomic_DNA"/>
</dbReference>
<reference evidence="2" key="1">
    <citation type="submission" date="2015-07" db="EMBL/GenBank/DDBJ databases">
        <title>Genome Of Nitrogen-Fixing Cyanobacterium Nostoc piscinale CENA21 From Solimoes/Amazon River Floodplain Sediments And Comparative Genomics To Uncover Biosynthetic Natural Products Potential.</title>
        <authorList>
            <person name="Leao T.F."/>
            <person name="Leao P.N."/>
            <person name="Guimaraes P.I."/>
            <person name="de Melo A.G.C."/>
            <person name="Ramos R.T.J."/>
            <person name="Silva A."/>
            <person name="Fiore M.F."/>
            <person name="Schneider M.P.C."/>
        </authorList>
    </citation>
    <scope>NUCLEOTIDE SEQUENCE [LARGE SCALE GENOMIC DNA]</scope>
    <source>
        <strain evidence="2">CENA21</strain>
    </source>
</reference>
<accession>A0A0M4SUY7</accession>
<reference evidence="1 2" key="2">
    <citation type="journal article" date="2016" name="Genome Announc.">
        <title>Draft Genome Sequence of the N2-Fixing Cyanobacterium Nostoc piscinale CENA21, Isolated from the Brazilian Amazon Floodplain.</title>
        <authorList>
            <person name="Leao T."/>
            <person name="Guimaraes P.I."/>
            <person name="de Melo A.G."/>
            <person name="Ramos R.T."/>
            <person name="Leao P.N."/>
            <person name="Silva A."/>
            <person name="Fiore M.F."/>
            <person name="Schneider M.P."/>
        </authorList>
    </citation>
    <scope>NUCLEOTIDE SEQUENCE [LARGE SCALE GENOMIC DNA]</scope>
    <source>
        <strain evidence="1 2">CENA21</strain>
    </source>
</reference>
<dbReference type="KEGG" id="npz:ACX27_04355"/>
<proteinExistence type="predicted"/>
<dbReference type="Proteomes" id="UP000062645">
    <property type="component" value="Chromosome"/>
</dbReference>
<dbReference type="PATRIC" id="fig|224013.5.peg.1045"/>
<keyword evidence="2" id="KW-1185">Reference proteome</keyword>
<organism evidence="1 2">
    <name type="scientific">Nostoc piscinale CENA21</name>
    <dbReference type="NCBI Taxonomy" id="224013"/>
    <lineage>
        <taxon>Bacteria</taxon>
        <taxon>Bacillati</taxon>
        <taxon>Cyanobacteriota</taxon>
        <taxon>Cyanophyceae</taxon>
        <taxon>Nostocales</taxon>
        <taxon>Nostocaceae</taxon>
        <taxon>Nostoc</taxon>
    </lineage>
</organism>
<gene>
    <name evidence="1" type="ORF">ACX27_04355</name>
</gene>
<evidence type="ECO:0000313" key="2">
    <source>
        <dbReference type="Proteomes" id="UP000062645"/>
    </source>
</evidence>
<evidence type="ECO:0000313" key="1">
    <source>
        <dbReference type="EMBL" id="ALF52259.1"/>
    </source>
</evidence>